<keyword evidence="2" id="KW-1185">Reference proteome</keyword>
<proteinExistence type="predicted"/>
<gene>
    <name evidence="1" type="ORF">AVEN_258717_1</name>
</gene>
<name>A0A4Y2LPD9_ARAVE</name>
<accession>A0A4Y2LPD9</accession>
<reference evidence="1 2" key="1">
    <citation type="journal article" date="2019" name="Sci. Rep.">
        <title>Orb-weaving spider Araneus ventricosus genome elucidates the spidroin gene catalogue.</title>
        <authorList>
            <person name="Kono N."/>
            <person name="Nakamura H."/>
            <person name="Ohtoshi R."/>
            <person name="Moran D.A.P."/>
            <person name="Shinohara A."/>
            <person name="Yoshida Y."/>
            <person name="Fujiwara M."/>
            <person name="Mori M."/>
            <person name="Tomita M."/>
            <person name="Arakawa K."/>
        </authorList>
    </citation>
    <scope>NUCLEOTIDE SEQUENCE [LARGE SCALE GENOMIC DNA]</scope>
</reference>
<dbReference type="AlphaFoldDB" id="A0A4Y2LPD9"/>
<evidence type="ECO:0000313" key="2">
    <source>
        <dbReference type="Proteomes" id="UP000499080"/>
    </source>
</evidence>
<comment type="caution">
    <text evidence="1">The sequence shown here is derived from an EMBL/GenBank/DDBJ whole genome shotgun (WGS) entry which is preliminary data.</text>
</comment>
<evidence type="ECO:0000313" key="1">
    <source>
        <dbReference type="EMBL" id="GBN15426.1"/>
    </source>
</evidence>
<dbReference type="EMBL" id="BGPR01006024">
    <property type="protein sequence ID" value="GBN15426.1"/>
    <property type="molecule type" value="Genomic_DNA"/>
</dbReference>
<organism evidence="1 2">
    <name type="scientific">Araneus ventricosus</name>
    <name type="common">Orbweaver spider</name>
    <name type="synonym">Epeira ventricosa</name>
    <dbReference type="NCBI Taxonomy" id="182803"/>
    <lineage>
        <taxon>Eukaryota</taxon>
        <taxon>Metazoa</taxon>
        <taxon>Ecdysozoa</taxon>
        <taxon>Arthropoda</taxon>
        <taxon>Chelicerata</taxon>
        <taxon>Arachnida</taxon>
        <taxon>Araneae</taxon>
        <taxon>Araneomorphae</taxon>
        <taxon>Entelegynae</taxon>
        <taxon>Araneoidea</taxon>
        <taxon>Araneidae</taxon>
        <taxon>Araneus</taxon>
    </lineage>
</organism>
<protein>
    <submittedName>
        <fullName evidence="1">Uncharacterized protein</fullName>
    </submittedName>
</protein>
<sequence length="95" mass="10812">MLVKSSKIYATSFKSESPNLAMRCALYVQSLFESKKKAVNCPMQARKCTFRSIVMWLQRLLANDSLQLSSWTLNSDCYVAPPVGKICDYNFETSK</sequence>
<dbReference type="Proteomes" id="UP000499080">
    <property type="component" value="Unassembled WGS sequence"/>
</dbReference>